<keyword evidence="2" id="KW-1185">Reference proteome</keyword>
<comment type="caution">
    <text evidence="1">The sequence shown here is derived from an EMBL/GenBank/DDBJ whole genome shotgun (WGS) entry which is preliminary data.</text>
</comment>
<sequence>MASYFCCEIGCKVLSKVQCSCPGSVLYCDEHFEEHKSRARCRQKCRIEKDVKDFEIECHNQKKFLVSERKKLYKITEDFLKLVNDTVIIVQMHIQEQIEIIKKIRKHYRFQELNKAKQTFHKGSINVKGFNEAIINSLSYLNLECKI</sequence>
<protein>
    <submittedName>
        <fullName evidence="1">Uncharacterized protein</fullName>
    </submittedName>
</protein>
<organism evidence="1 2">
    <name type="scientific">Stentor coeruleus</name>
    <dbReference type="NCBI Taxonomy" id="5963"/>
    <lineage>
        <taxon>Eukaryota</taxon>
        <taxon>Sar</taxon>
        <taxon>Alveolata</taxon>
        <taxon>Ciliophora</taxon>
        <taxon>Postciliodesmatophora</taxon>
        <taxon>Heterotrichea</taxon>
        <taxon>Heterotrichida</taxon>
        <taxon>Stentoridae</taxon>
        <taxon>Stentor</taxon>
    </lineage>
</organism>
<name>A0A1R2CYI9_9CILI</name>
<accession>A0A1R2CYI9</accession>
<reference evidence="1 2" key="1">
    <citation type="submission" date="2016-11" db="EMBL/GenBank/DDBJ databases">
        <title>The macronuclear genome of Stentor coeruleus: a giant cell with tiny introns.</title>
        <authorList>
            <person name="Slabodnick M."/>
            <person name="Ruby J.G."/>
            <person name="Reiff S.B."/>
            <person name="Swart E.C."/>
            <person name="Gosai S."/>
            <person name="Prabakaran S."/>
            <person name="Witkowska E."/>
            <person name="Larue G.E."/>
            <person name="Fisher S."/>
            <person name="Freeman R.M."/>
            <person name="Gunawardena J."/>
            <person name="Chu W."/>
            <person name="Stover N.A."/>
            <person name="Gregory B.D."/>
            <person name="Nowacki M."/>
            <person name="Derisi J."/>
            <person name="Roy S.W."/>
            <person name="Marshall W.F."/>
            <person name="Sood P."/>
        </authorList>
    </citation>
    <scope>NUCLEOTIDE SEQUENCE [LARGE SCALE GENOMIC DNA]</scope>
    <source>
        <strain evidence="1">WM001</strain>
    </source>
</reference>
<evidence type="ECO:0000313" key="1">
    <source>
        <dbReference type="EMBL" id="OMJ94074.1"/>
    </source>
</evidence>
<dbReference type="EMBL" id="MPUH01000032">
    <property type="protein sequence ID" value="OMJ94074.1"/>
    <property type="molecule type" value="Genomic_DNA"/>
</dbReference>
<proteinExistence type="predicted"/>
<dbReference type="AlphaFoldDB" id="A0A1R2CYI9"/>
<dbReference type="Proteomes" id="UP000187209">
    <property type="component" value="Unassembled WGS sequence"/>
</dbReference>
<gene>
    <name evidence="1" type="ORF">SteCoe_2846</name>
</gene>
<evidence type="ECO:0000313" key="2">
    <source>
        <dbReference type="Proteomes" id="UP000187209"/>
    </source>
</evidence>